<evidence type="ECO:0000313" key="1">
    <source>
        <dbReference type="EMBL" id="VAV95238.1"/>
    </source>
</evidence>
<protein>
    <recommendedName>
        <fullName evidence="2">Nitroreductase</fullName>
    </recommendedName>
</protein>
<sequence>YWYATDAQICQDFGLVDGESIAGFFHLGSARETLQERPRPKMKKIISYWSPNAAQNK</sequence>
<reference evidence="1" key="1">
    <citation type="submission" date="2018-06" db="EMBL/GenBank/DDBJ databases">
        <authorList>
            <person name="Zhirakovskaya E."/>
        </authorList>
    </citation>
    <scope>NUCLEOTIDE SEQUENCE</scope>
</reference>
<proteinExistence type="predicted"/>
<feature type="non-terminal residue" evidence="1">
    <location>
        <position position="1"/>
    </location>
</feature>
<dbReference type="EMBL" id="UOEE01000199">
    <property type="protein sequence ID" value="VAV95238.1"/>
    <property type="molecule type" value="Genomic_DNA"/>
</dbReference>
<name>A0A3B0S4E6_9ZZZZ</name>
<dbReference type="AlphaFoldDB" id="A0A3B0S4E6"/>
<organism evidence="1">
    <name type="scientific">hydrothermal vent metagenome</name>
    <dbReference type="NCBI Taxonomy" id="652676"/>
    <lineage>
        <taxon>unclassified sequences</taxon>
        <taxon>metagenomes</taxon>
        <taxon>ecological metagenomes</taxon>
    </lineage>
</organism>
<gene>
    <name evidence="1" type="ORF">MNBD_ALPHA06-1996</name>
</gene>
<evidence type="ECO:0008006" key="2">
    <source>
        <dbReference type="Google" id="ProtNLM"/>
    </source>
</evidence>
<accession>A0A3B0S4E6</accession>